<dbReference type="PANTHER" id="PTHR11601">
    <property type="entry name" value="CYSTEINE DESULFURYLASE FAMILY MEMBER"/>
    <property type="match status" value="1"/>
</dbReference>
<sequence>MNFEGVFGLIYFDNSATTKIDPAVLQTYQTVANEFWGNPSSLHHLGDRALQMLQSARQQIADLVKCQPDEIYFTSGGTEGDNWVIKGTALAKREFGRHLIVSAIEHPAVLNSARQLEKMGWEVTYLPVNKAGFVTPESVAAAIRPDTVLVSVMAVNNEIGSIQPIEAIAKILTQYPTIHFHVDAVQSVGKNLWSRVLPERVDFATFSAHKFHGPRGVGFIYAKRGRQLETLITGGGQEQDRRSGTENTPAIAAMSKALRLALTDEASKAAHELALKQKLVDFLSALPDITIFSPVTPDFAPHILCFALRGVRGETTVHASEAEDIYLSTTSACSSRSGVESGTLKAMQIPEKLATSAVRISLDDANTEAEVEQFIKIFPKVYQRFQHMNGR</sequence>
<name>A0A0R1VSY1_9LACO</name>
<dbReference type="InterPro" id="IPR020578">
    <property type="entry name" value="Aminotrans_V_PyrdxlP_BS"/>
</dbReference>
<comment type="cofactor">
    <cofactor evidence="1 7">
        <name>pyridoxal 5'-phosphate</name>
        <dbReference type="ChEBI" id="CHEBI:597326"/>
    </cofactor>
</comment>
<proteinExistence type="inferred from homology"/>
<dbReference type="Pfam" id="PF00266">
    <property type="entry name" value="Aminotran_5"/>
    <property type="match status" value="1"/>
</dbReference>
<reference evidence="9 10" key="1">
    <citation type="journal article" date="2015" name="Genome Announc.">
        <title>Expanding the biotechnology potential of lactobacilli through comparative genomics of 213 strains and associated genera.</title>
        <authorList>
            <person name="Sun Z."/>
            <person name="Harris H.M."/>
            <person name="McCann A."/>
            <person name="Guo C."/>
            <person name="Argimon S."/>
            <person name="Zhang W."/>
            <person name="Yang X."/>
            <person name="Jeffery I.B."/>
            <person name="Cooney J.C."/>
            <person name="Kagawa T.F."/>
            <person name="Liu W."/>
            <person name="Song Y."/>
            <person name="Salvetti E."/>
            <person name="Wrobel A."/>
            <person name="Rasinkangas P."/>
            <person name="Parkhill J."/>
            <person name="Rea M.C."/>
            <person name="O'Sullivan O."/>
            <person name="Ritari J."/>
            <person name="Douillard F.P."/>
            <person name="Paul Ross R."/>
            <person name="Yang R."/>
            <person name="Briner A.E."/>
            <person name="Felis G.E."/>
            <person name="de Vos W.M."/>
            <person name="Barrangou R."/>
            <person name="Klaenhammer T.R."/>
            <person name="Caufield P.W."/>
            <person name="Cui Y."/>
            <person name="Zhang H."/>
            <person name="O'Toole P.W."/>
        </authorList>
    </citation>
    <scope>NUCLEOTIDE SEQUENCE [LARGE SCALE GENOMIC DNA]</scope>
    <source>
        <strain evidence="9 10">DSM 17758</strain>
    </source>
</reference>
<gene>
    <name evidence="9" type="ORF">FC15_GL000615</name>
</gene>
<dbReference type="AlphaFoldDB" id="A0A0R1VSY1"/>
<evidence type="ECO:0000256" key="4">
    <source>
        <dbReference type="ARBA" id="ARBA00022898"/>
    </source>
</evidence>
<evidence type="ECO:0000259" key="8">
    <source>
        <dbReference type="Pfam" id="PF00266"/>
    </source>
</evidence>
<dbReference type="GO" id="GO:0046872">
    <property type="term" value="F:metal ion binding"/>
    <property type="evidence" value="ECO:0007669"/>
    <property type="project" value="UniProtKB-KW"/>
</dbReference>
<keyword evidence="5" id="KW-0408">Iron</keyword>
<dbReference type="PANTHER" id="PTHR11601:SF50">
    <property type="entry name" value="CYSTEINE DESULFURASE ISCS 2-RELATED"/>
    <property type="match status" value="1"/>
</dbReference>
<dbReference type="Gene3D" id="3.40.640.10">
    <property type="entry name" value="Type I PLP-dependent aspartate aminotransferase-like (Major domain)"/>
    <property type="match status" value="1"/>
</dbReference>
<comment type="caution">
    <text evidence="9">The sequence shown here is derived from an EMBL/GenBank/DDBJ whole genome shotgun (WGS) entry which is preliminary data.</text>
</comment>
<accession>A0A0R1VSY1</accession>
<dbReference type="InterPro" id="IPR015424">
    <property type="entry name" value="PyrdxlP-dep_Trfase"/>
</dbReference>
<evidence type="ECO:0000256" key="7">
    <source>
        <dbReference type="RuleBase" id="RU004504"/>
    </source>
</evidence>
<evidence type="ECO:0000256" key="1">
    <source>
        <dbReference type="ARBA" id="ARBA00001933"/>
    </source>
</evidence>
<dbReference type="Gene3D" id="1.10.260.50">
    <property type="match status" value="1"/>
</dbReference>
<evidence type="ECO:0000313" key="10">
    <source>
        <dbReference type="Proteomes" id="UP000051315"/>
    </source>
</evidence>
<keyword evidence="6" id="KW-0411">Iron-sulfur</keyword>
<dbReference type="STRING" id="1423735.FC15_GL000615"/>
<dbReference type="PROSITE" id="PS00595">
    <property type="entry name" value="AA_TRANSFER_CLASS_5"/>
    <property type="match status" value="1"/>
</dbReference>
<dbReference type="InterPro" id="IPR015422">
    <property type="entry name" value="PyrdxlP-dep_Trfase_small"/>
</dbReference>
<feature type="domain" description="Aminotransferase class V" evidence="8">
    <location>
        <begin position="10"/>
        <end position="374"/>
    </location>
</feature>
<dbReference type="InterPro" id="IPR015421">
    <property type="entry name" value="PyrdxlP-dep_Trfase_major"/>
</dbReference>
<dbReference type="InterPro" id="IPR016454">
    <property type="entry name" value="Cysteine_dSase"/>
</dbReference>
<organism evidence="9 10">
    <name type="scientific">Lapidilactobacillus concavus DSM 17758</name>
    <dbReference type="NCBI Taxonomy" id="1423735"/>
    <lineage>
        <taxon>Bacteria</taxon>
        <taxon>Bacillati</taxon>
        <taxon>Bacillota</taxon>
        <taxon>Bacilli</taxon>
        <taxon>Lactobacillales</taxon>
        <taxon>Lactobacillaceae</taxon>
        <taxon>Lapidilactobacillus</taxon>
    </lineage>
</organism>
<evidence type="ECO:0000313" key="9">
    <source>
        <dbReference type="EMBL" id="KRM08543.1"/>
    </source>
</evidence>
<keyword evidence="3" id="KW-0479">Metal-binding</keyword>
<dbReference type="EMBL" id="AZFX01000087">
    <property type="protein sequence ID" value="KRM08543.1"/>
    <property type="molecule type" value="Genomic_DNA"/>
</dbReference>
<dbReference type="Gene3D" id="3.90.1150.10">
    <property type="entry name" value="Aspartate Aminotransferase, domain 1"/>
    <property type="match status" value="1"/>
</dbReference>
<evidence type="ECO:0000256" key="6">
    <source>
        <dbReference type="ARBA" id="ARBA00023014"/>
    </source>
</evidence>
<dbReference type="GO" id="GO:0051536">
    <property type="term" value="F:iron-sulfur cluster binding"/>
    <property type="evidence" value="ECO:0007669"/>
    <property type="project" value="UniProtKB-KW"/>
</dbReference>
<dbReference type="PIRSF" id="PIRSF005572">
    <property type="entry name" value="NifS"/>
    <property type="match status" value="1"/>
</dbReference>
<evidence type="ECO:0000256" key="5">
    <source>
        <dbReference type="ARBA" id="ARBA00023004"/>
    </source>
</evidence>
<dbReference type="InterPro" id="IPR000192">
    <property type="entry name" value="Aminotrans_V_dom"/>
</dbReference>
<evidence type="ECO:0000256" key="2">
    <source>
        <dbReference type="ARBA" id="ARBA00006490"/>
    </source>
</evidence>
<protein>
    <submittedName>
        <fullName evidence="9">Cysteine desulfurase</fullName>
    </submittedName>
</protein>
<dbReference type="PATRIC" id="fig|1423735.3.peg.643"/>
<comment type="similarity">
    <text evidence="2">Belongs to the class-V pyridoxal-phosphate-dependent aminotransferase family. NifS/IscS subfamily.</text>
</comment>
<dbReference type="SUPFAM" id="SSF53383">
    <property type="entry name" value="PLP-dependent transferases"/>
    <property type="match status" value="1"/>
</dbReference>
<dbReference type="GO" id="GO:0003824">
    <property type="term" value="F:catalytic activity"/>
    <property type="evidence" value="ECO:0007669"/>
    <property type="project" value="UniProtKB-ARBA"/>
</dbReference>
<evidence type="ECO:0000256" key="3">
    <source>
        <dbReference type="ARBA" id="ARBA00022723"/>
    </source>
</evidence>
<dbReference type="Proteomes" id="UP000051315">
    <property type="component" value="Unassembled WGS sequence"/>
</dbReference>
<keyword evidence="10" id="KW-1185">Reference proteome</keyword>
<keyword evidence="4" id="KW-0663">Pyridoxal phosphate</keyword>